<proteinExistence type="predicted"/>
<evidence type="ECO:0000256" key="2">
    <source>
        <dbReference type="ARBA" id="ARBA00022475"/>
    </source>
</evidence>
<dbReference type="GO" id="GO:0005886">
    <property type="term" value="C:plasma membrane"/>
    <property type="evidence" value="ECO:0007669"/>
    <property type="project" value="UniProtKB-SubCell"/>
</dbReference>
<organism evidence="7">
    <name type="scientific">Desulfofervidus auxilii</name>
    <dbReference type="NCBI Taxonomy" id="1621989"/>
    <lineage>
        <taxon>Bacteria</taxon>
        <taxon>Pseudomonadati</taxon>
        <taxon>Thermodesulfobacteriota</taxon>
        <taxon>Candidatus Desulfofervidia</taxon>
        <taxon>Candidatus Desulfofervidales</taxon>
        <taxon>Candidatus Desulfofervidaceae</taxon>
        <taxon>Candidatus Desulfofervidus</taxon>
    </lineage>
</organism>
<feature type="transmembrane region" description="Helical" evidence="6">
    <location>
        <begin position="318"/>
        <end position="337"/>
    </location>
</feature>
<protein>
    <submittedName>
        <fullName evidence="7">Flippase</fullName>
    </submittedName>
</protein>
<dbReference type="CDD" id="cd13128">
    <property type="entry name" value="MATE_Wzx_like"/>
    <property type="match status" value="1"/>
</dbReference>
<dbReference type="EMBL" id="DRBS01000159">
    <property type="protein sequence ID" value="HDD44037.1"/>
    <property type="molecule type" value="Genomic_DNA"/>
</dbReference>
<accession>A0A7C0Y450</accession>
<keyword evidence="5 6" id="KW-0472">Membrane</keyword>
<dbReference type="PANTHER" id="PTHR30250">
    <property type="entry name" value="PST FAMILY PREDICTED COLANIC ACID TRANSPORTER"/>
    <property type="match status" value="1"/>
</dbReference>
<keyword evidence="3 6" id="KW-0812">Transmembrane</keyword>
<dbReference type="InterPro" id="IPR050833">
    <property type="entry name" value="Poly_Biosynth_Transport"/>
</dbReference>
<dbReference type="Proteomes" id="UP000886289">
    <property type="component" value="Unassembled WGS sequence"/>
</dbReference>
<evidence type="ECO:0000256" key="5">
    <source>
        <dbReference type="ARBA" id="ARBA00023136"/>
    </source>
</evidence>
<feature type="transmembrane region" description="Helical" evidence="6">
    <location>
        <begin position="94"/>
        <end position="118"/>
    </location>
</feature>
<dbReference type="InterPro" id="IPR002797">
    <property type="entry name" value="Polysacc_synth"/>
</dbReference>
<feature type="transmembrane region" description="Helical" evidence="6">
    <location>
        <begin position="49"/>
        <end position="73"/>
    </location>
</feature>
<feature type="transmembrane region" description="Helical" evidence="6">
    <location>
        <begin position="349"/>
        <end position="372"/>
    </location>
</feature>
<feature type="transmembrane region" description="Helical" evidence="6">
    <location>
        <begin position="409"/>
        <end position="431"/>
    </location>
</feature>
<feature type="transmembrane region" description="Helical" evidence="6">
    <location>
        <begin position="193"/>
        <end position="214"/>
    </location>
</feature>
<sequence length="435" mass="48970">MIDKIKTKLSEDIHFKELIQGSLTFLILRILGMIVGYTFTLFVTRTFGASAWGIFALSFTVLQITSVIGKLGLDTALLRFIAQYNAQGKVKTAKYIYIKSIIIIVSLSFLLFIFLYYLSSLLAEKVFGKPHLAPYFKLISFALLPFVLLSINLESLRAFKKIKEYTTLQIFLPFLFALIFFSISFYILNIKNIKVIIIAYILGIGISFFLSFLLLNKEFSNKNGELEKVSLSQILSVSLPMLLTSSLFMVMSWTDTIMLGIWRTEKEVGIYNVAVRLSMITSFTLGAINSIAAPKFAEFWGKNDLEGLKKIAQQSTKLIFWTSTPILILYILFPKFFMGIFGKEFREGALALVFLTIGQFVNASVGSVGYILQMTDKQKIFQNVVLIGSIINIILNIILIPTFGGTGAAIASAIAISFINIVPFFLIRYYYGFFT</sequence>
<keyword evidence="4 6" id="KW-1133">Transmembrane helix</keyword>
<comment type="caution">
    <text evidence="7">The sequence shown here is derived from an EMBL/GenBank/DDBJ whole genome shotgun (WGS) entry which is preliminary data.</text>
</comment>
<evidence type="ECO:0000256" key="4">
    <source>
        <dbReference type="ARBA" id="ARBA00022989"/>
    </source>
</evidence>
<evidence type="ECO:0000256" key="1">
    <source>
        <dbReference type="ARBA" id="ARBA00004651"/>
    </source>
</evidence>
<name>A0A7C0Y450_DESA2</name>
<dbReference type="AlphaFoldDB" id="A0A7C0Y450"/>
<evidence type="ECO:0000256" key="6">
    <source>
        <dbReference type="SAM" id="Phobius"/>
    </source>
</evidence>
<dbReference type="Pfam" id="PF01943">
    <property type="entry name" value="Polysacc_synt"/>
    <property type="match status" value="1"/>
</dbReference>
<keyword evidence="2" id="KW-1003">Cell membrane</keyword>
<feature type="non-terminal residue" evidence="7">
    <location>
        <position position="435"/>
    </location>
</feature>
<feature type="transmembrane region" description="Helical" evidence="6">
    <location>
        <begin position="234"/>
        <end position="253"/>
    </location>
</feature>
<gene>
    <name evidence="7" type="ORF">ENG63_04150</name>
</gene>
<feature type="transmembrane region" description="Helical" evidence="6">
    <location>
        <begin position="21"/>
        <end position="43"/>
    </location>
</feature>
<feature type="transmembrane region" description="Helical" evidence="6">
    <location>
        <begin position="168"/>
        <end position="187"/>
    </location>
</feature>
<evidence type="ECO:0000256" key="3">
    <source>
        <dbReference type="ARBA" id="ARBA00022692"/>
    </source>
</evidence>
<evidence type="ECO:0000313" key="7">
    <source>
        <dbReference type="EMBL" id="HDD44037.1"/>
    </source>
</evidence>
<feature type="transmembrane region" description="Helical" evidence="6">
    <location>
        <begin position="138"/>
        <end position="156"/>
    </location>
</feature>
<comment type="subcellular location">
    <subcellularLocation>
        <location evidence="1">Cell membrane</location>
        <topology evidence="1">Multi-pass membrane protein</topology>
    </subcellularLocation>
</comment>
<dbReference type="PANTHER" id="PTHR30250:SF27">
    <property type="entry name" value="POLYSACCHARIDE BIOSYNTHESIS PROTEIN"/>
    <property type="match status" value="1"/>
</dbReference>
<feature type="transmembrane region" description="Helical" evidence="6">
    <location>
        <begin position="273"/>
        <end position="297"/>
    </location>
</feature>
<feature type="transmembrane region" description="Helical" evidence="6">
    <location>
        <begin position="384"/>
        <end position="403"/>
    </location>
</feature>
<reference evidence="7" key="1">
    <citation type="journal article" date="2020" name="mSystems">
        <title>Genome- and Community-Level Interaction Insights into Carbon Utilization and Element Cycling Functions of Hydrothermarchaeota in Hydrothermal Sediment.</title>
        <authorList>
            <person name="Zhou Z."/>
            <person name="Liu Y."/>
            <person name="Xu W."/>
            <person name="Pan J."/>
            <person name="Luo Z.H."/>
            <person name="Li M."/>
        </authorList>
    </citation>
    <scope>NUCLEOTIDE SEQUENCE [LARGE SCALE GENOMIC DNA]</scope>
    <source>
        <strain evidence="7">HyVt-233</strain>
    </source>
</reference>